<reference evidence="3" key="3">
    <citation type="submission" date="2025-09" db="UniProtKB">
        <authorList>
            <consortium name="Ensembl"/>
        </authorList>
    </citation>
    <scope>IDENTIFICATION</scope>
</reference>
<reference evidence="3" key="2">
    <citation type="submission" date="2025-08" db="UniProtKB">
        <authorList>
            <consortium name="Ensembl"/>
        </authorList>
    </citation>
    <scope>IDENTIFICATION</scope>
</reference>
<evidence type="ECO:0000259" key="2">
    <source>
        <dbReference type="PROSITE" id="PS51082"/>
    </source>
</evidence>
<feature type="compositionally biased region" description="Pro residues" evidence="1">
    <location>
        <begin position="1"/>
        <end position="25"/>
    </location>
</feature>
<dbReference type="OMA" id="IQHSHHT"/>
<evidence type="ECO:0000313" key="4">
    <source>
        <dbReference type="Proteomes" id="UP000008672"/>
    </source>
</evidence>
<dbReference type="OrthoDB" id="5877983at2759"/>
<dbReference type="GeneTree" id="ENSGT00940000160267"/>
<dbReference type="KEGG" id="lcm:102362533"/>
<dbReference type="CTD" id="644150"/>
<name>H3AR05_LATCH</name>
<dbReference type="GO" id="GO:0003779">
    <property type="term" value="F:actin binding"/>
    <property type="evidence" value="ECO:0007669"/>
    <property type="project" value="InterPro"/>
</dbReference>
<feature type="compositionally biased region" description="Polar residues" evidence="1">
    <location>
        <begin position="380"/>
        <end position="395"/>
    </location>
</feature>
<dbReference type="Ensembl" id="ENSLACT00000012168.1">
    <property type="protein sequence ID" value="ENSLACP00000012076.1"/>
    <property type="gene ID" value="ENSLACG00000010631.1"/>
</dbReference>
<keyword evidence="4" id="KW-1185">Reference proteome</keyword>
<dbReference type="Pfam" id="PF02205">
    <property type="entry name" value="WH2"/>
    <property type="match status" value="1"/>
</dbReference>
<proteinExistence type="predicted"/>
<dbReference type="eggNOG" id="KOG4462">
    <property type="taxonomic scope" value="Eukaryota"/>
</dbReference>
<dbReference type="PROSITE" id="PS51082">
    <property type="entry name" value="WH2"/>
    <property type="match status" value="1"/>
</dbReference>
<dbReference type="HOGENOM" id="CLU_039513_1_0_1"/>
<dbReference type="EMBL" id="AFYH01174750">
    <property type="status" value="NOT_ANNOTATED_CDS"/>
    <property type="molecule type" value="Genomic_DNA"/>
</dbReference>
<evidence type="ECO:0000313" key="3">
    <source>
        <dbReference type="Ensembl" id="ENSLACP00000012076.1"/>
    </source>
</evidence>
<reference evidence="4" key="1">
    <citation type="submission" date="2011-08" db="EMBL/GenBank/DDBJ databases">
        <title>The draft genome of Latimeria chalumnae.</title>
        <authorList>
            <person name="Di Palma F."/>
            <person name="Alfoldi J."/>
            <person name="Johnson J."/>
            <person name="Berlin A."/>
            <person name="Gnerre S."/>
            <person name="Jaffe D."/>
            <person name="MacCallum I."/>
            <person name="Young S."/>
            <person name="Walker B.J."/>
            <person name="Lander E."/>
            <person name="Lindblad-Toh K."/>
        </authorList>
    </citation>
    <scope>NUCLEOTIDE SEQUENCE [LARGE SCALE GENOMIC DNA]</scope>
    <source>
        <strain evidence="4">Wild caught</strain>
    </source>
</reference>
<feature type="compositionally biased region" description="Pro residues" evidence="1">
    <location>
        <begin position="173"/>
        <end position="200"/>
    </location>
</feature>
<dbReference type="EMBL" id="AFYH01174751">
    <property type="status" value="NOT_ANNOTATED_CDS"/>
    <property type="molecule type" value="Genomic_DNA"/>
</dbReference>
<dbReference type="InParanoid" id="H3AR05"/>
<feature type="region of interest" description="Disordered" evidence="1">
    <location>
        <begin position="1"/>
        <end position="481"/>
    </location>
</feature>
<dbReference type="EMBL" id="AFYH01174744">
    <property type="status" value="NOT_ANNOTATED_CDS"/>
    <property type="molecule type" value="Genomic_DNA"/>
</dbReference>
<sequence length="481" mass="50560">MPVPPPPPPPPPLGAPAPPPPPPPTLGLANTEPPKVKKDEQKGRNALLSDIQKGARLKKVTQVNDRSAPVIEKPKGTNRDGGGTGPVGGGPPLPTSGLFAGGFPVLRPPGQRDSPVSKPALLPGGVRGQAPKLSSPPGSNAKNGSSTPTQRDFPRPAKPFDESSNLRTVPGRPGMPAPPPPPPPPGVPNRPLPAVPPLSPPAVERFAKPSPQLPIPPPPPPPQADKPMRFPPPPPPPPPALSCSIQEKQKEFSFPPPPPSMTMLESNFKGHSSTPPSPPPPPPPPPPPLPSFSCANRLSLPLPSSPQCSTEFSSTDIPPPLPPKSPPLLSQASKPSIQSLPLPPPPPFTQPNTGLQKKIQGRVGVPSGGKIAPPLPPARSPNTELSSKNQSSAGLTWTPHLPPPPPPPPLPPPLPSPLPPPLPPSLKNGHIQNTDDFESKFQFHSIEDFPPPDEYKPFPRTYPSKEPRVNQKTPQMRRPIR</sequence>
<dbReference type="EMBL" id="AFYH01174752">
    <property type="status" value="NOT_ANNOTATED_CDS"/>
    <property type="molecule type" value="Genomic_DNA"/>
</dbReference>
<feature type="compositionally biased region" description="Basic and acidic residues" evidence="1">
    <location>
        <begin position="152"/>
        <end position="161"/>
    </location>
</feature>
<feature type="compositionally biased region" description="Basic and acidic residues" evidence="1">
    <location>
        <begin position="34"/>
        <end position="43"/>
    </location>
</feature>
<feature type="compositionally biased region" description="Pro residues" evidence="1">
    <location>
        <begin position="275"/>
        <end position="290"/>
    </location>
</feature>
<feature type="compositionally biased region" description="Pro residues" evidence="1">
    <location>
        <begin position="211"/>
        <end position="240"/>
    </location>
</feature>
<feature type="domain" description="WH2" evidence="2">
    <location>
        <begin position="43"/>
        <end position="60"/>
    </location>
</feature>
<feature type="compositionally biased region" description="Pro residues" evidence="1">
    <location>
        <begin position="400"/>
        <end position="424"/>
    </location>
</feature>
<evidence type="ECO:0000256" key="1">
    <source>
        <dbReference type="SAM" id="MobiDB-lite"/>
    </source>
</evidence>
<feature type="compositionally biased region" description="Polar residues" evidence="1">
    <location>
        <begin position="136"/>
        <end position="150"/>
    </location>
</feature>
<dbReference type="AlphaFoldDB" id="H3AR05"/>
<feature type="compositionally biased region" description="Low complexity" evidence="1">
    <location>
        <begin position="327"/>
        <end position="336"/>
    </location>
</feature>
<feature type="compositionally biased region" description="Gly residues" evidence="1">
    <location>
        <begin position="79"/>
        <end position="88"/>
    </location>
</feature>
<dbReference type="Bgee" id="ENSLACG00000010631">
    <property type="expression patterns" value="Expressed in post-anal tail muscle and 1 other cell type or tissue"/>
</dbReference>
<dbReference type="SMART" id="SM00246">
    <property type="entry name" value="WH2"/>
    <property type="match status" value="1"/>
</dbReference>
<gene>
    <name evidence="3" type="primary">WIPF3</name>
</gene>
<dbReference type="EMBL" id="AFYH01174745">
    <property type="status" value="NOT_ANNOTATED_CDS"/>
    <property type="molecule type" value="Genomic_DNA"/>
</dbReference>
<accession>H3AR05</accession>
<feature type="compositionally biased region" description="Pro residues" evidence="1">
    <location>
        <begin position="317"/>
        <end position="326"/>
    </location>
</feature>
<dbReference type="InterPro" id="IPR003124">
    <property type="entry name" value="WH2_dom"/>
</dbReference>
<dbReference type="EMBL" id="AFYH01174749">
    <property type="status" value="NOT_ANNOTATED_CDS"/>
    <property type="molecule type" value="Genomic_DNA"/>
</dbReference>
<dbReference type="EMBL" id="AFYH01174743">
    <property type="status" value="NOT_ANNOTATED_CDS"/>
    <property type="molecule type" value="Genomic_DNA"/>
</dbReference>
<dbReference type="EMBL" id="AFYH01174747">
    <property type="status" value="NOT_ANNOTATED_CDS"/>
    <property type="molecule type" value="Genomic_DNA"/>
</dbReference>
<protein>
    <submittedName>
        <fullName evidence="3">WAS/WASL interacting protein family member 3</fullName>
    </submittedName>
</protein>
<organism evidence="3 4">
    <name type="scientific">Latimeria chalumnae</name>
    <name type="common">Coelacanth</name>
    <dbReference type="NCBI Taxonomy" id="7897"/>
    <lineage>
        <taxon>Eukaryota</taxon>
        <taxon>Metazoa</taxon>
        <taxon>Chordata</taxon>
        <taxon>Craniata</taxon>
        <taxon>Vertebrata</taxon>
        <taxon>Euteleostomi</taxon>
        <taxon>Coelacanthiformes</taxon>
        <taxon>Coelacanthidae</taxon>
        <taxon>Latimeria</taxon>
    </lineage>
</organism>
<dbReference type="EMBL" id="AFYH01174746">
    <property type="status" value="NOT_ANNOTATED_CDS"/>
    <property type="molecule type" value="Genomic_DNA"/>
</dbReference>
<dbReference type="STRING" id="7897.ENSLACP00000012076"/>
<feature type="compositionally biased region" description="Polar residues" evidence="1">
    <location>
        <begin position="307"/>
        <end position="316"/>
    </location>
</feature>
<dbReference type="Proteomes" id="UP000008672">
    <property type="component" value="Unassembled WGS sequence"/>
</dbReference>
<dbReference type="RefSeq" id="XP_006006758.1">
    <property type="nucleotide sequence ID" value="XM_006006696.3"/>
</dbReference>
<dbReference type="GeneID" id="102362533"/>
<dbReference type="EMBL" id="AFYH01174748">
    <property type="status" value="NOT_ANNOTATED_CDS"/>
    <property type="molecule type" value="Genomic_DNA"/>
</dbReference>
<dbReference type="CDD" id="cd22077">
    <property type="entry name" value="WH2_WAS_WASL-2_3"/>
    <property type="match status" value="1"/>
</dbReference>
<feature type="compositionally biased region" description="Basic and acidic residues" evidence="1">
    <location>
        <begin position="437"/>
        <end position="469"/>
    </location>
</feature>